<dbReference type="CDD" id="cd00596">
    <property type="entry name" value="Peptidase_M14_like"/>
    <property type="match status" value="1"/>
</dbReference>
<proteinExistence type="inferred from homology"/>
<dbReference type="PANTHER" id="PTHR11705:SF143">
    <property type="entry name" value="SLL0236 PROTEIN"/>
    <property type="match status" value="1"/>
</dbReference>
<feature type="region of interest" description="Disordered" evidence="8">
    <location>
        <begin position="308"/>
        <end position="330"/>
    </location>
</feature>
<dbReference type="Pfam" id="PF00246">
    <property type="entry name" value="Peptidase_M14"/>
    <property type="match status" value="1"/>
</dbReference>
<dbReference type="EMBL" id="JEME01001059">
    <property type="protein sequence ID" value="KYG08223.1"/>
    <property type="molecule type" value="Genomic_DNA"/>
</dbReference>
<evidence type="ECO:0000256" key="7">
    <source>
        <dbReference type="PROSITE-ProRule" id="PRU01379"/>
    </source>
</evidence>
<feature type="domain" description="Peptidase M14" evidence="9">
    <location>
        <begin position="10"/>
        <end position="290"/>
    </location>
</feature>
<dbReference type="GO" id="GO:0008270">
    <property type="term" value="F:zinc ion binding"/>
    <property type="evidence" value="ECO:0007669"/>
    <property type="project" value="InterPro"/>
</dbReference>
<dbReference type="GO" id="GO:0005615">
    <property type="term" value="C:extracellular space"/>
    <property type="evidence" value="ECO:0007669"/>
    <property type="project" value="TreeGrafter"/>
</dbReference>
<protein>
    <recommendedName>
        <fullName evidence="9">Peptidase M14 domain-containing protein</fullName>
    </recommendedName>
</protein>
<comment type="similarity">
    <text evidence="2 7">Belongs to the peptidase M14 family.</text>
</comment>
<evidence type="ECO:0000256" key="3">
    <source>
        <dbReference type="ARBA" id="ARBA00022670"/>
    </source>
</evidence>
<dbReference type="AlphaFoldDB" id="A0A150TU42"/>
<evidence type="ECO:0000256" key="1">
    <source>
        <dbReference type="ARBA" id="ARBA00001947"/>
    </source>
</evidence>
<feature type="active site" description="Proton donor/acceptor" evidence="7">
    <location>
        <position position="257"/>
    </location>
</feature>
<dbReference type="Proteomes" id="UP000075502">
    <property type="component" value="Unassembled WGS sequence"/>
</dbReference>
<keyword evidence="3" id="KW-0645">Protease</keyword>
<evidence type="ECO:0000256" key="8">
    <source>
        <dbReference type="SAM" id="MobiDB-lite"/>
    </source>
</evidence>
<dbReference type="Gene3D" id="3.40.630.10">
    <property type="entry name" value="Zn peptidases"/>
    <property type="match status" value="1"/>
</dbReference>
<dbReference type="InterPro" id="IPR000834">
    <property type="entry name" value="Peptidase_M14"/>
</dbReference>
<dbReference type="PRINTS" id="PR00765">
    <property type="entry name" value="CRBOXYPTASEA"/>
</dbReference>
<evidence type="ECO:0000256" key="2">
    <source>
        <dbReference type="ARBA" id="ARBA00005988"/>
    </source>
</evidence>
<dbReference type="PANTHER" id="PTHR11705">
    <property type="entry name" value="PROTEASE FAMILY M14 CARBOXYPEPTIDASE A,B"/>
    <property type="match status" value="1"/>
</dbReference>
<evidence type="ECO:0000313" key="11">
    <source>
        <dbReference type="Proteomes" id="UP000075502"/>
    </source>
</evidence>
<evidence type="ECO:0000256" key="4">
    <source>
        <dbReference type="ARBA" id="ARBA00022801"/>
    </source>
</evidence>
<evidence type="ECO:0000313" key="10">
    <source>
        <dbReference type="EMBL" id="KYG08223.1"/>
    </source>
</evidence>
<gene>
    <name evidence="10" type="ORF">BE21_24920</name>
</gene>
<name>A0A150TU42_SORCE</name>
<comment type="cofactor">
    <cofactor evidence="1">
        <name>Zn(2+)</name>
        <dbReference type="ChEBI" id="CHEBI:29105"/>
    </cofactor>
</comment>
<keyword evidence="5" id="KW-0862">Zinc</keyword>
<dbReference type="GO" id="GO:0004181">
    <property type="term" value="F:metallocarboxypeptidase activity"/>
    <property type="evidence" value="ECO:0007669"/>
    <property type="project" value="InterPro"/>
</dbReference>
<evidence type="ECO:0000259" key="9">
    <source>
        <dbReference type="PROSITE" id="PS52035"/>
    </source>
</evidence>
<dbReference type="SMART" id="SM00631">
    <property type="entry name" value="Zn_pept"/>
    <property type="match status" value="1"/>
</dbReference>
<keyword evidence="6" id="KW-0482">Metalloprotease</keyword>
<dbReference type="SUPFAM" id="SSF53187">
    <property type="entry name" value="Zn-dependent exopeptidases"/>
    <property type="match status" value="1"/>
</dbReference>
<organism evidence="10 11">
    <name type="scientific">Sorangium cellulosum</name>
    <name type="common">Polyangium cellulosum</name>
    <dbReference type="NCBI Taxonomy" id="56"/>
    <lineage>
        <taxon>Bacteria</taxon>
        <taxon>Pseudomonadati</taxon>
        <taxon>Myxococcota</taxon>
        <taxon>Polyangia</taxon>
        <taxon>Polyangiales</taxon>
        <taxon>Polyangiaceae</taxon>
        <taxon>Sorangium</taxon>
    </lineage>
</organism>
<dbReference type="GO" id="GO:0006508">
    <property type="term" value="P:proteolysis"/>
    <property type="evidence" value="ECO:0007669"/>
    <property type="project" value="UniProtKB-KW"/>
</dbReference>
<keyword evidence="4" id="KW-0378">Hydrolase</keyword>
<evidence type="ECO:0000256" key="6">
    <source>
        <dbReference type="ARBA" id="ARBA00023049"/>
    </source>
</evidence>
<accession>A0A150TU42</accession>
<comment type="caution">
    <text evidence="10">The sequence shown here is derived from an EMBL/GenBank/DDBJ whole genome shotgun (WGS) entry which is preliminary data.</text>
</comment>
<reference evidence="10 11" key="1">
    <citation type="submission" date="2014-02" db="EMBL/GenBank/DDBJ databases">
        <title>The small core and large imbalanced accessory genome model reveals a collaborative survival strategy of Sorangium cellulosum strains in nature.</title>
        <authorList>
            <person name="Han K."/>
            <person name="Peng R."/>
            <person name="Blom J."/>
            <person name="Li Y.-Z."/>
        </authorList>
    </citation>
    <scope>NUCLEOTIDE SEQUENCE [LARGE SCALE GENOMIC DNA]</scope>
    <source>
        <strain evidence="10 11">So0007-03</strain>
    </source>
</reference>
<dbReference type="PROSITE" id="PS52035">
    <property type="entry name" value="PEPTIDASE_M14"/>
    <property type="match status" value="1"/>
</dbReference>
<sequence length="330" mass="36019">MTRSPDLSGRYADLPQLDAAWSRLARAHGGREMTVGTSTQGRPLRRVDFGNPLGPTFLLTSLMHGVEVIGGLALLDAVRSLLSGGRGSIAAHARLVVMPVVNPDAFADNLERLRGEKWASQRCNARGVDLNRNFAPLSASRPLHPFAGSRLRWSPHYTGPHAFSEPESRALRDVALETRPALALGFHSCGNLLLYPWAHTGAPNPRASLYRALGDAFCRALPREPYEIRQAAHWYPTVGDTDDWLDANLGTLAFTVEVSRPARSFRDFRRLLNPFWWLNPLEADAAIENVVPGVGALLGDALDRGVGRAAPHAPPRLEEPPAELFADAAE</sequence>
<evidence type="ECO:0000256" key="5">
    <source>
        <dbReference type="ARBA" id="ARBA00022833"/>
    </source>
</evidence>